<proteinExistence type="predicted"/>
<dbReference type="GO" id="GO:0016810">
    <property type="term" value="F:hydrolase activity, acting on carbon-nitrogen (but not peptide) bonds"/>
    <property type="evidence" value="ECO:0007669"/>
    <property type="project" value="InterPro"/>
</dbReference>
<sequence>MLRSAFMLIDDFGWTPQKALSVVAANPARSLGLDDRGEIAPGQRADLVRIARLTDGWPVPTEVWLKGVRTA</sequence>
<dbReference type="InterPro" id="IPR006680">
    <property type="entry name" value="Amidohydro-rel"/>
</dbReference>
<feature type="domain" description="Amidohydrolase-related" evidence="1">
    <location>
        <begin position="11"/>
        <end position="67"/>
    </location>
</feature>
<dbReference type="SUPFAM" id="SSF51338">
    <property type="entry name" value="Composite domain of metallo-dependent hydrolases"/>
    <property type="match status" value="1"/>
</dbReference>
<name>A0A974P656_9CAUL</name>
<dbReference type="Gene3D" id="2.30.40.10">
    <property type="entry name" value="Urease, subunit C, domain 1"/>
    <property type="match status" value="1"/>
</dbReference>
<protein>
    <submittedName>
        <fullName evidence="2">Amidohydrolase family protein</fullName>
    </submittedName>
</protein>
<dbReference type="Pfam" id="PF01979">
    <property type="entry name" value="Amidohydro_1"/>
    <property type="match status" value="1"/>
</dbReference>
<dbReference type="EMBL" id="CP068570">
    <property type="protein sequence ID" value="QQZ51105.1"/>
    <property type="molecule type" value="Genomic_DNA"/>
</dbReference>
<accession>A0A974P656</accession>
<evidence type="ECO:0000259" key="1">
    <source>
        <dbReference type="Pfam" id="PF01979"/>
    </source>
</evidence>
<gene>
    <name evidence="2" type="ORF">JKL49_08110</name>
</gene>
<dbReference type="InterPro" id="IPR011059">
    <property type="entry name" value="Metal-dep_hydrolase_composite"/>
</dbReference>
<organism evidence="2">
    <name type="scientific">Phenylobacterium glaciei</name>
    <dbReference type="NCBI Taxonomy" id="2803784"/>
    <lineage>
        <taxon>Bacteria</taxon>
        <taxon>Pseudomonadati</taxon>
        <taxon>Pseudomonadota</taxon>
        <taxon>Alphaproteobacteria</taxon>
        <taxon>Caulobacterales</taxon>
        <taxon>Caulobacteraceae</taxon>
        <taxon>Phenylobacterium</taxon>
    </lineage>
</organism>
<dbReference type="Gene3D" id="3.20.20.140">
    <property type="entry name" value="Metal-dependent hydrolases"/>
    <property type="match status" value="1"/>
</dbReference>
<reference evidence="2" key="1">
    <citation type="submission" date="2021-01" db="EMBL/GenBank/DDBJ databases">
        <title>Genome sequence of Phenylobacterium sp. 20VBR1 isolated from a valley glaceir, Ny-Alesund, Svalbard.</title>
        <authorList>
            <person name="Thomas F.A."/>
            <person name="Krishnan K.P."/>
            <person name="Sinha R.K."/>
        </authorList>
    </citation>
    <scope>NUCLEOTIDE SEQUENCE</scope>
    <source>
        <strain evidence="2">20VBR1</strain>
    </source>
</reference>
<evidence type="ECO:0000313" key="2">
    <source>
        <dbReference type="EMBL" id="QQZ51105.1"/>
    </source>
</evidence>
<dbReference type="AlphaFoldDB" id="A0A974P656"/>